<dbReference type="Gene3D" id="1.10.3790.10">
    <property type="entry name" value="NinB"/>
    <property type="match status" value="1"/>
</dbReference>
<proteinExistence type="predicted"/>
<dbReference type="Pfam" id="PF05772">
    <property type="entry name" value="NinB"/>
    <property type="match status" value="1"/>
</dbReference>
<dbReference type="InterPro" id="IPR008711">
    <property type="entry name" value="Recombinase_NinB"/>
</dbReference>
<dbReference type="SUPFAM" id="SSF103370">
    <property type="entry name" value="NinB"/>
    <property type="match status" value="1"/>
</dbReference>
<dbReference type="AlphaFoldDB" id="A0A7D5H7A6"/>
<accession>A0A7D5H7A6</accession>
<dbReference type="InterPro" id="IPR036619">
    <property type="entry name" value="NinB_sf"/>
</dbReference>
<keyword evidence="2" id="KW-1185">Reference proteome</keyword>
<gene>
    <name evidence="1" type="ORF">HWQ56_19445</name>
</gene>
<reference evidence="1 2" key="1">
    <citation type="submission" date="2020-06" db="EMBL/GenBank/DDBJ databases">
        <title>Pseudomonas eucalypticola sp. nov., an endophyte of Eucalyptus dunnii leaves with biocontrol ability of eucalyptus leaf blight.</title>
        <authorList>
            <person name="Liu Y."/>
            <person name="Song Z."/>
            <person name="Zeng H."/>
            <person name="Lu M."/>
            <person name="Wang X."/>
            <person name="Lian X."/>
            <person name="Zhang Q."/>
        </authorList>
    </citation>
    <scope>NUCLEOTIDE SEQUENCE [LARGE SCALE GENOMIC DNA]</scope>
    <source>
        <strain evidence="1 2">NP-1</strain>
    </source>
</reference>
<dbReference type="KEGG" id="pez:HWQ56_19445"/>
<organism evidence="1 2">
    <name type="scientific">Pseudomonas eucalypticola</name>
    <dbReference type="NCBI Taxonomy" id="2599595"/>
    <lineage>
        <taxon>Bacteria</taxon>
        <taxon>Pseudomonadati</taxon>
        <taxon>Pseudomonadota</taxon>
        <taxon>Gammaproteobacteria</taxon>
        <taxon>Pseudomonadales</taxon>
        <taxon>Pseudomonadaceae</taxon>
        <taxon>Pseudomonas</taxon>
    </lineage>
</organism>
<evidence type="ECO:0000313" key="1">
    <source>
        <dbReference type="EMBL" id="QKZ05849.1"/>
    </source>
</evidence>
<sequence length="139" mass="15987">MAEIVMRSRDDTSRLNGFLDGTDFSKPKKIIIQDLDRSGEQNKLLHARLTDIANQVEHAGKKWDVLIWKRLLTAAWLREAGERPQMIPALDGHGFDVVYERTSKLSVKQCAELLDWIEAFGGEHQVRWTAKDHWGGRYS</sequence>
<dbReference type="RefSeq" id="WP_176571540.1">
    <property type="nucleotide sequence ID" value="NZ_CP056030.1"/>
</dbReference>
<evidence type="ECO:0000313" key="2">
    <source>
        <dbReference type="Proteomes" id="UP000509568"/>
    </source>
</evidence>
<dbReference type="Proteomes" id="UP000509568">
    <property type="component" value="Chromosome"/>
</dbReference>
<dbReference type="EMBL" id="CP056030">
    <property type="protein sequence ID" value="QKZ05849.1"/>
    <property type="molecule type" value="Genomic_DNA"/>
</dbReference>
<name>A0A7D5H7A6_9PSED</name>
<protein>
    <submittedName>
        <fullName evidence="1">Recombination protein NinB</fullName>
    </submittedName>
</protein>